<accession>S2JK90</accession>
<dbReference type="GO" id="GO:0140268">
    <property type="term" value="C:endoplasmic reticulum-plasma membrane contact site"/>
    <property type="evidence" value="ECO:0007669"/>
    <property type="project" value="TreeGrafter"/>
</dbReference>
<dbReference type="Gene3D" id="2.30.29.30">
    <property type="entry name" value="Pleckstrin-homology domain (PH domain)/Phosphotyrosine-binding domain (PTB)"/>
    <property type="match status" value="1"/>
</dbReference>
<organism evidence="3 4">
    <name type="scientific">Mucor circinelloides f. circinelloides (strain 1006PhL)</name>
    <name type="common">Mucormycosis agent</name>
    <name type="synonym">Calyptromyces circinelloides</name>
    <dbReference type="NCBI Taxonomy" id="1220926"/>
    <lineage>
        <taxon>Eukaryota</taxon>
        <taxon>Fungi</taxon>
        <taxon>Fungi incertae sedis</taxon>
        <taxon>Mucoromycota</taxon>
        <taxon>Mucoromycotina</taxon>
        <taxon>Mucoromycetes</taxon>
        <taxon>Mucorales</taxon>
        <taxon>Mucorineae</taxon>
        <taxon>Mucoraceae</taxon>
        <taxon>Mucor</taxon>
    </lineage>
</organism>
<feature type="domain" description="GRAM" evidence="2">
    <location>
        <begin position="269"/>
        <end position="336"/>
    </location>
</feature>
<dbReference type="OrthoDB" id="2162691at2759"/>
<gene>
    <name evidence="3" type="ORF">HMPREF1544_04282</name>
</gene>
<evidence type="ECO:0000256" key="1">
    <source>
        <dbReference type="SAM" id="MobiDB-lite"/>
    </source>
</evidence>
<dbReference type="PANTHER" id="PTHR23319">
    <property type="entry name" value="GRAM DOMAIN CONTAINING 1B, ISOFORM E"/>
    <property type="match status" value="1"/>
</dbReference>
<name>S2JK90_MUCC1</name>
<keyword evidence="4" id="KW-1185">Reference proteome</keyword>
<reference evidence="4" key="1">
    <citation type="submission" date="2013-05" db="EMBL/GenBank/DDBJ databases">
        <title>The Genome sequence of Mucor circinelloides f. circinelloides 1006PhL.</title>
        <authorList>
            <consortium name="The Broad Institute Genomics Platform"/>
            <person name="Cuomo C."/>
            <person name="Earl A."/>
            <person name="Findley K."/>
            <person name="Lee S.C."/>
            <person name="Walker B."/>
            <person name="Young S."/>
            <person name="Zeng Q."/>
            <person name="Gargeya S."/>
            <person name="Fitzgerald M."/>
            <person name="Haas B."/>
            <person name="Abouelleil A."/>
            <person name="Allen A.W."/>
            <person name="Alvarado L."/>
            <person name="Arachchi H.M."/>
            <person name="Berlin A.M."/>
            <person name="Chapman S.B."/>
            <person name="Gainer-Dewar J."/>
            <person name="Goldberg J."/>
            <person name="Griggs A."/>
            <person name="Gujja S."/>
            <person name="Hansen M."/>
            <person name="Howarth C."/>
            <person name="Imamovic A."/>
            <person name="Ireland A."/>
            <person name="Larimer J."/>
            <person name="McCowan C."/>
            <person name="Murphy C."/>
            <person name="Pearson M."/>
            <person name="Poon T.W."/>
            <person name="Priest M."/>
            <person name="Roberts A."/>
            <person name="Saif S."/>
            <person name="Shea T."/>
            <person name="Sisk P."/>
            <person name="Sykes S."/>
            <person name="Wortman J."/>
            <person name="Nusbaum C."/>
            <person name="Birren B."/>
        </authorList>
    </citation>
    <scope>NUCLEOTIDE SEQUENCE [LARGE SCALE GENOMIC DNA]</scope>
    <source>
        <strain evidence="4">1006PhL</strain>
    </source>
</reference>
<dbReference type="SMART" id="SM00568">
    <property type="entry name" value="GRAM"/>
    <property type="match status" value="1"/>
</dbReference>
<feature type="compositionally biased region" description="Basic and acidic residues" evidence="1">
    <location>
        <begin position="107"/>
        <end position="118"/>
    </location>
</feature>
<evidence type="ECO:0000259" key="2">
    <source>
        <dbReference type="SMART" id="SM00568"/>
    </source>
</evidence>
<dbReference type="OMA" id="EEYNCAM"/>
<dbReference type="GO" id="GO:0032541">
    <property type="term" value="C:cortical endoplasmic reticulum"/>
    <property type="evidence" value="ECO:0007669"/>
    <property type="project" value="TreeGrafter"/>
</dbReference>
<feature type="compositionally biased region" description="Polar residues" evidence="1">
    <location>
        <begin position="80"/>
        <end position="103"/>
    </location>
</feature>
<evidence type="ECO:0000313" key="4">
    <source>
        <dbReference type="Proteomes" id="UP000014254"/>
    </source>
</evidence>
<dbReference type="EMBL" id="KE123943">
    <property type="protein sequence ID" value="EPB88892.1"/>
    <property type="molecule type" value="Genomic_DNA"/>
</dbReference>
<dbReference type="GO" id="GO:0120015">
    <property type="term" value="F:sterol transfer activity"/>
    <property type="evidence" value="ECO:0007669"/>
    <property type="project" value="TreeGrafter"/>
</dbReference>
<dbReference type="GO" id="GO:0032366">
    <property type="term" value="P:intracellular sterol transport"/>
    <property type="evidence" value="ECO:0007669"/>
    <property type="project" value="TreeGrafter"/>
</dbReference>
<dbReference type="GO" id="GO:0005739">
    <property type="term" value="C:mitochondrion"/>
    <property type="evidence" value="ECO:0007669"/>
    <property type="project" value="TreeGrafter"/>
</dbReference>
<feature type="compositionally biased region" description="Low complexity" evidence="1">
    <location>
        <begin position="60"/>
        <end position="79"/>
    </location>
</feature>
<feature type="compositionally biased region" description="Pro residues" evidence="1">
    <location>
        <begin position="1"/>
        <end position="20"/>
    </location>
</feature>
<evidence type="ECO:0000313" key="3">
    <source>
        <dbReference type="EMBL" id="EPB88892.1"/>
    </source>
</evidence>
<dbReference type="GO" id="GO:0005789">
    <property type="term" value="C:endoplasmic reticulum membrane"/>
    <property type="evidence" value="ECO:0007669"/>
    <property type="project" value="TreeGrafter"/>
</dbReference>
<sequence length="504" mass="56259">MSASPPTAPSNPSLPPPKPPRAVGSRHHSVSSGTDNANKKTPPAIPPKRLSVNCMFQPRSSLDSSSSSAASIKDAAAESLSPTMATKKSSPSINVNTVGSNNMDKPVSAHESNKRRDSISSLLSNSSLETYLNEIKQLGRQVKRQLLEDEDIMSAGKRTMPATPRPSPAVRRSRAISLGSVNPRNDIDDLVRQQQEQLLDSFKQNKQALTPPAASETSVLAPSKSVEKEKKPVSTVLNTIIPPMDDNKPDMSDEQTTIPIVHANEKRNTDFHMLFRSVPEDDRLIEEYNCAMYKDILVQGKLYISQEHLCFNAKFFGWVTNLVIAYKDIKSIEKRNMALIVPNGIQITTHSDTKHVFASFMTRDYTFDLVYQTWQTSLFPKKEVNEINDPLLLPLPAQKDDHADLANQHVAQEQTLPEETAADNKQLPQQDMENKQYQWIVVDQAFIGTVEGLYKLLYQSDFVHQYLTVMVQCQEVQFGSWDPHSKTRSSIVTKDGIQYKGTLA</sequence>
<dbReference type="VEuPathDB" id="FungiDB:HMPREF1544_04282"/>
<feature type="region of interest" description="Disordered" evidence="1">
    <location>
        <begin position="207"/>
        <end position="226"/>
    </location>
</feature>
<dbReference type="InterPro" id="IPR004182">
    <property type="entry name" value="GRAM"/>
</dbReference>
<feature type="region of interest" description="Disordered" evidence="1">
    <location>
        <begin position="1"/>
        <end position="118"/>
    </location>
</feature>
<dbReference type="InterPro" id="IPR011993">
    <property type="entry name" value="PH-like_dom_sf"/>
</dbReference>
<dbReference type="AlphaFoldDB" id="S2JK90"/>
<dbReference type="Proteomes" id="UP000014254">
    <property type="component" value="Unassembled WGS sequence"/>
</dbReference>
<dbReference type="Pfam" id="PF02893">
    <property type="entry name" value="GRAM"/>
    <property type="match status" value="1"/>
</dbReference>
<dbReference type="PANTHER" id="PTHR23319:SF4">
    <property type="entry name" value="GRAM DOMAIN CONTAINING 1B, ISOFORM E"/>
    <property type="match status" value="1"/>
</dbReference>
<protein>
    <recommendedName>
        <fullName evidence="2">GRAM domain-containing protein</fullName>
    </recommendedName>
</protein>
<dbReference type="STRING" id="1220926.S2JK90"/>
<dbReference type="CDD" id="cd13220">
    <property type="entry name" value="PH-GRAM_GRAMDC"/>
    <property type="match status" value="1"/>
</dbReference>
<dbReference type="GO" id="GO:0032934">
    <property type="term" value="F:sterol binding"/>
    <property type="evidence" value="ECO:0007669"/>
    <property type="project" value="TreeGrafter"/>
</dbReference>
<dbReference type="eggNOG" id="KOG1032">
    <property type="taxonomic scope" value="Eukaryota"/>
</dbReference>
<dbReference type="InParanoid" id="S2JK90"/>
<dbReference type="GO" id="GO:0005886">
    <property type="term" value="C:plasma membrane"/>
    <property type="evidence" value="ECO:0007669"/>
    <property type="project" value="TreeGrafter"/>
</dbReference>
<proteinExistence type="predicted"/>
<dbReference type="InterPro" id="IPR051482">
    <property type="entry name" value="Cholesterol_transport"/>
</dbReference>